<organism evidence="2 3">
    <name type="scientific">Vulcaniibacterium tengchongense</name>
    <dbReference type="NCBI Taxonomy" id="1273429"/>
    <lineage>
        <taxon>Bacteria</taxon>
        <taxon>Pseudomonadati</taxon>
        <taxon>Pseudomonadota</taxon>
        <taxon>Gammaproteobacteria</taxon>
        <taxon>Lysobacterales</taxon>
        <taxon>Lysobacteraceae</taxon>
        <taxon>Vulcaniibacterium</taxon>
    </lineage>
</organism>
<dbReference type="AlphaFoldDB" id="A0A3N4UXS0"/>
<comment type="caution">
    <text evidence="2">The sequence shown here is derived from an EMBL/GenBank/DDBJ whole genome shotgun (WGS) entry which is preliminary data.</text>
</comment>
<dbReference type="EMBL" id="RKQN01000006">
    <property type="protein sequence ID" value="RPE74793.1"/>
    <property type="molecule type" value="Genomic_DNA"/>
</dbReference>
<evidence type="ECO:0000256" key="1">
    <source>
        <dbReference type="SAM" id="MobiDB-lite"/>
    </source>
</evidence>
<proteinExistence type="predicted"/>
<feature type="compositionally biased region" description="Low complexity" evidence="1">
    <location>
        <begin position="78"/>
        <end position="90"/>
    </location>
</feature>
<evidence type="ECO:0000313" key="2">
    <source>
        <dbReference type="EMBL" id="RPE74793.1"/>
    </source>
</evidence>
<accession>A0A3N4UXS0</accession>
<gene>
    <name evidence="2" type="ORF">EDC50_3006</name>
</gene>
<sequence length="112" mass="12286">MRCSGFRVVPPWRAPWAADLLIPRLAERRVHLVAAHEQRNSFPLESVRSGQRYPANCVEIMYPGMHSDSGHAHGETGTGTTKAGANRPSSLRRGAAAYLAATTRAISRHLLE</sequence>
<keyword evidence="3" id="KW-1185">Reference proteome</keyword>
<feature type="region of interest" description="Disordered" evidence="1">
    <location>
        <begin position="67"/>
        <end position="90"/>
    </location>
</feature>
<reference evidence="2 3" key="1">
    <citation type="submission" date="2018-11" db="EMBL/GenBank/DDBJ databases">
        <title>Genomic Encyclopedia of Type Strains, Phase IV (KMG-IV): sequencing the most valuable type-strain genomes for metagenomic binning, comparative biology and taxonomic classification.</title>
        <authorList>
            <person name="Goeker M."/>
        </authorList>
    </citation>
    <scope>NUCLEOTIDE SEQUENCE [LARGE SCALE GENOMIC DNA]</scope>
    <source>
        <strain evidence="2 3">DSM 25623</strain>
    </source>
</reference>
<name>A0A3N4UXS0_9GAMM</name>
<dbReference type="Proteomes" id="UP000269708">
    <property type="component" value="Unassembled WGS sequence"/>
</dbReference>
<evidence type="ECO:0000313" key="3">
    <source>
        <dbReference type="Proteomes" id="UP000269708"/>
    </source>
</evidence>
<protein>
    <submittedName>
        <fullName evidence="2">Uncharacterized protein</fullName>
    </submittedName>
</protein>